<name>A5AUH4_VITVI</name>
<reference evidence="2" key="1">
    <citation type="journal article" date="2007" name="PLoS ONE">
        <title>The first genome sequence of an elite grapevine cultivar (Pinot noir Vitis vinifera L.): coping with a highly heterozygous genome.</title>
        <authorList>
            <person name="Velasco R."/>
            <person name="Zharkikh A."/>
            <person name="Troggio M."/>
            <person name="Cartwright D.A."/>
            <person name="Cestaro A."/>
            <person name="Pruss D."/>
            <person name="Pindo M."/>
            <person name="FitzGerald L.M."/>
            <person name="Vezzulli S."/>
            <person name="Reid J."/>
            <person name="Malacarne G."/>
            <person name="Iliev D."/>
            <person name="Coppola G."/>
            <person name="Wardell B."/>
            <person name="Micheletti D."/>
            <person name="Macalma T."/>
            <person name="Facci M."/>
            <person name="Mitchell J.T."/>
            <person name="Perazzolli M."/>
            <person name="Eldredge G."/>
            <person name="Gatto P."/>
            <person name="Oyzerski R."/>
            <person name="Moretto M."/>
            <person name="Gutin N."/>
            <person name="Stefanini M."/>
            <person name="Chen Y."/>
            <person name="Segala C."/>
            <person name="Davenport C."/>
            <person name="Dematte L."/>
            <person name="Mraz A."/>
            <person name="Battilana J."/>
            <person name="Stormo K."/>
            <person name="Costa F."/>
            <person name="Tao Q."/>
            <person name="Si-Ammour A."/>
            <person name="Harkins T."/>
            <person name="Lackey A."/>
            <person name="Perbost C."/>
            <person name="Taillon B."/>
            <person name="Stella A."/>
            <person name="Solovyev V."/>
            <person name="Fawcett J.A."/>
            <person name="Sterck L."/>
            <person name="Vandepoele K."/>
            <person name="Grando S.M."/>
            <person name="Toppo S."/>
            <person name="Moser C."/>
            <person name="Lanchbury J."/>
            <person name="Bogden R."/>
            <person name="Skolnick M."/>
            <person name="Sgaramella V."/>
            <person name="Bhatnagar S.K."/>
            <person name="Fontana P."/>
            <person name="Gutin A."/>
            <person name="Van de Peer Y."/>
            <person name="Salamini F."/>
            <person name="Viola R."/>
        </authorList>
    </citation>
    <scope>NUCLEOTIDE SEQUENCE</scope>
</reference>
<evidence type="ECO:0000256" key="1">
    <source>
        <dbReference type="SAM" id="MobiDB-lite"/>
    </source>
</evidence>
<sequence length="138" mass="15828">MQDDLLIEYEVYQIAHEMWQALKEKYDGLSATKLKELVMKFGTEPYNRTTSQRDEKNDKSLRHPGMSSLMSKVRANGSRSLQAEGQFRRAAKSAFGCEISLRLRNDFAAILCACEILLSASRYLRPTFFVILPQIFVV</sequence>
<proteinExistence type="predicted"/>
<evidence type="ECO:0000313" key="2">
    <source>
        <dbReference type="EMBL" id="CAN62834.1"/>
    </source>
</evidence>
<gene>
    <name evidence="2" type="ORF">VITISV_012320</name>
</gene>
<protein>
    <submittedName>
        <fullName evidence="2">Uncharacterized protein</fullName>
    </submittedName>
</protein>
<organism evidence="2">
    <name type="scientific">Vitis vinifera</name>
    <name type="common">Grape</name>
    <dbReference type="NCBI Taxonomy" id="29760"/>
    <lineage>
        <taxon>Eukaryota</taxon>
        <taxon>Viridiplantae</taxon>
        <taxon>Streptophyta</taxon>
        <taxon>Embryophyta</taxon>
        <taxon>Tracheophyta</taxon>
        <taxon>Spermatophyta</taxon>
        <taxon>Magnoliopsida</taxon>
        <taxon>eudicotyledons</taxon>
        <taxon>Gunneridae</taxon>
        <taxon>Pentapetalae</taxon>
        <taxon>rosids</taxon>
        <taxon>Vitales</taxon>
        <taxon>Vitaceae</taxon>
        <taxon>Viteae</taxon>
        <taxon>Vitis</taxon>
    </lineage>
</organism>
<accession>A5AUH4</accession>
<feature type="compositionally biased region" description="Basic and acidic residues" evidence="1">
    <location>
        <begin position="51"/>
        <end position="61"/>
    </location>
</feature>
<feature type="region of interest" description="Disordered" evidence="1">
    <location>
        <begin position="45"/>
        <end position="65"/>
    </location>
</feature>
<dbReference type="AlphaFoldDB" id="A5AUH4"/>
<dbReference type="EMBL" id="AM436084">
    <property type="protein sequence ID" value="CAN62834.1"/>
    <property type="molecule type" value="Genomic_DNA"/>
</dbReference>